<dbReference type="OrthoDB" id="5801522at2759"/>
<dbReference type="Proteomes" id="UP000038040">
    <property type="component" value="Unplaced"/>
</dbReference>
<gene>
    <name evidence="3" type="ORF">DME_LOCUS4376</name>
</gene>
<evidence type="ECO:0000259" key="2">
    <source>
        <dbReference type="Pfam" id="PF01390"/>
    </source>
</evidence>
<evidence type="ECO:0000313" key="3">
    <source>
        <dbReference type="EMBL" id="VDN54403.1"/>
    </source>
</evidence>
<proteinExistence type="predicted"/>
<dbReference type="WBParaSite" id="DME_0000001601-mRNA-1">
    <property type="protein sequence ID" value="DME_0000001601-mRNA-1"/>
    <property type="gene ID" value="DME_0000001601"/>
</dbReference>
<feature type="transmembrane region" description="Helical" evidence="1">
    <location>
        <begin position="75"/>
        <end position="100"/>
    </location>
</feature>
<reference evidence="6" key="1">
    <citation type="submission" date="2017-02" db="UniProtKB">
        <authorList>
            <consortium name="WormBaseParasite"/>
        </authorList>
    </citation>
    <scope>IDENTIFICATION</scope>
</reference>
<dbReference type="AlphaFoldDB" id="A0A0N4U0E1"/>
<sequence>MSFGFPGRFQRRRESEYDREPRLSKTSVYTCPTVFEPGTGAEFMARSGWNQRSCYKNGTNTTPITFYGASWSKRILTGTVVILAILLIVFIVTTITLFALKVIIINYRHEEISATTPNVLSSQYPRVPSNMLPPPVDLLQSRTFLLDLQVLSQANSAYDNPSNYEYQRASQMILIAMRNLLKRSTLNYYMRDIIMRNIENSGNDLLVRFVLELSVPSGLQINPDIIKNVILSEISQFERQLNGIEVDRKLVISELF</sequence>
<evidence type="ECO:0000313" key="5">
    <source>
        <dbReference type="Proteomes" id="UP000274756"/>
    </source>
</evidence>
<keyword evidence="1" id="KW-0812">Transmembrane</keyword>
<dbReference type="Pfam" id="PF01390">
    <property type="entry name" value="SEA"/>
    <property type="match status" value="1"/>
</dbReference>
<name>A0A0N4U0E1_DRAME</name>
<accession>A0A0N4U0E1</accession>
<keyword evidence="1" id="KW-1133">Transmembrane helix</keyword>
<dbReference type="Proteomes" id="UP000274756">
    <property type="component" value="Unassembled WGS sequence"/>
</dbReference>
<reference evidence="3 5" key="2">
    <citation type="submission" date="2018-11" db="EMBL/GenBank/DDBJ databases">
        <authorList>
            <consortium name="Pathogen Informatics"/>
        </authorList>
    </citation>
    <scope>NUCLEOTIDE SEQUENCE [LARGE SCALE GENOMIC DNA]</scope>
</reference>
<protein>
    <submittedName>
        <fullName evidence="6">SEA domain-containing protein</fullName>
    </submittedName>
</protein>
<keyword evidence="1" id="KW-0472">Membrane</keyword>
<organism evidence="4 6">
    <name type="scientific">Dracunculus medinensis</name>
    <name type="common">Guinea worm</name>
    <dbReference type="NCBI Taxonomy" id="318479"/>
    <lineage>
        <taxon>Eukaryota</taxon>
        <taxon>Metazoa</taxon>
        <taxon>Ecdysozoa</taxon>
        <taxon>Nematoda</taxon>
        <taxon>Chromadorea</taxon>
        <taxon>Rhabditida</taxon>
        <taxon>Spirurina</taxon>
        <taxon>Dracunculoidea</taxon>
        <taxon>Dracunculidae</taxon>
        <taxon>Dracunculus</taxon>
    </lineage>
</organism>
<dbReference type="InterPro" id="IPR000082">
    <property type="entry name" value="SEA_dom"/>
</dbReference>
<feature type="domain" description="SEA" evidence="2">
    <location>
        <begin position="144"/>
        <end position="218"/>
    </location>
</feature>
<keyword evidence="5" id="KW-1185">Reference proteome</keyword>
<evidence type="ECO:0000256" key="1">
    <source>
        <dbReference type="SAM" id="Phobius"/>
    </source>
</evidence>
<evidence type="ECO:0000313" key="6">
    <source>
        <dbReference type="WBParaSite" id="DME_0000001601-mRNA-1"/>
    </source>
</evidence>
<evidence type="ECO:0000313" key="4">
    <source>
        <dbReference type="Proteomes" id="UP000038040"/>
    </source>
</evidence>
<dbReference type="EMBL" id="UYYG01001150">
    <property type="protein sequence ID" value="VDN54403.1"/>
    <property type="molecule type" value="Genomic_DNA"/>
</dbReference>